<dbReference type="InterPro" id="IPR029045">
    <property type="entry name" value="ClpP/crotonase-like_dom_sf"/>
</dbReference>
<sequence>MKKIILFSLLLIISSCVSVKKHNEKLEIPISVEKLKKDVDFAHQKLEELHPKLYWYISKEELNFQFDSLKTTINKPLKPNEFYQKIAPVIANIKEGHLRLFAYDKRLTKKEIKKLKNQKGLLNRYNFVIDNDRIFVKDNTDKIPNMNLGTEILKIKDIPVKDLLEKYKPLVNSDGDNTTFQKYSMARRWPSFFTAEYGILDSVKIEAKYQNKVKTFYIYREKITKEEKKKTEQENKKLTKSETGKTKDYNIVTKSFNRDLQFPTRDSTIAYMKIKTFSGTFSKKFYKQSFATLKKSPAKYLIIDVRDNLGGSLSEINNLYSYLVSEDFKFVNGEVTSRSSLLQADYFTYVPTLGKPIAAITYPFYLIGSLFPIKKIDGKFYFKNWGVFAINKPKENHFDGKIYVLINGSSFSASSIIASKLKGDKRAFLVGEETGGTNDGTVAGRYSTKKLPNSKLELPIGLMLIQPNIEFTKTKKGVLPDYEIIPTLQEVLQKKDIQLEWIMDQIKTQEKTE</sequence>
<organism evidence="2 3">
    <name type="scientific">Kaistella flava</name>
    <name type="common">ex Peng et al. 2021</name>
    <dbReference type="NCBI Taxonomy" id="2038776"/>
    <lineage>
        <taxon>Bacteria</taxon>
        <taxon>Pseudomonadati</taxon>
        <taxon>Bacteroidota</taxon>
        <taxon>Flavobacteriia</taxon>
        <taxon>Flavobacteriales</taxon>
        <taxon>Weeksellaceae</taxon>
        <taxon>Chryseobacterium group</taxon>
        <taxon>Kaistella</taxon>
    </lineage>
</organism>
<dbReference type="GO" id="GO:0008236">
    <property type="term" value="F:serine-type peptidase activity"/>
    <property type="evidence" value="ECO:0007669"/>
    <property type="project" value="InterPro"/>
</dbReference>
<evidence type="ECO:0000313" key="2">
    <source>
        <dbReference type="EMBL" id="QOW09373.1"/>
    </source>
</evidence>
<dbReference type="Gene3D" id="3.90.226.10">
    <property type="entry name" value="2-enoyl-CoA Hydratase, Chain A, domain 1"/>
    <property type="match status" value="1"/>
</dbReference>
<dbReference type="EMBL" id="CP040442">
    <property type="protein sequence ID" value="QOW09373.1"/>
    <property type="molecule type" value="Genomic_DNA"/>
</dbReference>
<dbReference type="GO" id="GO:0007165">
    <property type="term" value="P:signal transduction"/>
    <property type="evidence" value="ECO:0007669"/>
    <property type="project" value="TreeGrafter"/>
</dbReference>
<keyword evidence="3" id="KW-1185">Reference proteome</keyword>
<proteinExistence type="predicted"/>
<dbReference type="RefSeq" id="WP_193812589.1">
    <property type="nucleotide sequence ID" value="NZ_CP040442.1"/>
</dbReference>
<name>A0A7M2Y7N3_9FLAO</name>
<reference evidence="2 3" key="1">
    <citation type="submission" date="2019-05" db="EMBL/GenBank/DDBJ databases">
        <title>Chryseobacterium sp. isolated from King George Island, maritime Antarctica.</title>
        <authorList>
            <person name="Peng X."/>
        </authorList>
    </citation>
    <scope>NUCLEOTIDE SEQUENCE [LARGE SCALE GENOMIC DNA]</scope>
    <source>
        <strain evidence="2 3">7-3A</strain>
    </source>
</reference>
<dbReference type="GO" id="GO:0006508">
    <property type="term" value="P:proteolysis"/>
    <property type="evidence" value="ECO:0007669"/>
    <property type="project" value="InterPro"/>
</dbReference>
<dbReference type="Pfam" id="PF03572">
    <property type="entry name" value="Peptidase_S41"/>
    <property type="match status" value="1"/>
</dbReference>
<dbReference type="SMART" id="SM00245">
    <property type="entry name" value="TSPc"/>
    <property type="match status" value="1"/>
</dbReference>
<dbReference type="InterPro" id="IPR005151">
    <property type="entry name" value="Tail-specific_protease"/>
</dbReference>
<dbReference type="AlphaFoldDB" id="A0A7M2Y7N3"/>
<dbReference type="SUPFAM" id="SSF52096">
    <property type="entry name" value="ClpP/crotonase"/>
    <property type="match status" value="1"/>
</dbReference>
<evidence type="ECO:0000259" key="1">
    <source>
        <dbReference type="SMART" id="SM00245"/>
    </source>
</evidence>
<dbReference type="GO" id="GO:0030288">
    <property type="term" value="C:outer membrane-bounded periplasmic space"/>
    <property type="evidence" value="ECO:0007669"/>
    <property type="project" value="TreeGrafter"/>
</dbReference>
<dbReference type="KEGG" id="kfa:Q73A0000_02865"/>
<evidence type="ECO:0000313" key="3">
    <source>
        <dbReference type="Proteomes" id="UP000594195"/>
    </source>
</evidence>
<dbReference type="PANTHER" id="PTHR32060:SF30">
    <property type="entry name" value="CARBOXY-TERMINAL PROCESSING PROTEASE CTPA"/>
    <property type="match status" value="1"/>
</dbReference>
<accession>A0A7M2Y7N3</accession>
<feature type="domain" description="Tail specific protease" evidence="1">
    <location>
        <begin position="239"/>
        <end position="485"/>
    </location>
</feature>
<gene>
    <name evidence="2" type="ORF">Q73A0000_02865</name>
</gene>
<protein>
    <submittedName>
        <fullName evidence="2">Peptidase S41</fullName>
    </submittedName>
</protein>
<dbReference type="PROSITE" id="PS51257">
    <property type="entry name" value="PROKAR_LIPOPROTEIN"/>
    <property type="match status" value="1"/>
</dbReference>
<dbReference type="Proteomes" id="UP000594195">
    <property type="component" value="Chromosome"/>
</dbReference>
<dbReference type="GO" id="GO:0004175">
    <property type="term" value="F:endopeptidase activity"/>
    <property type="evidence" value="ECO:0007669"/>
    <property type="project" value="TreeGrafter"/>
</dbReference>
<dbReference type="PANTHER" id="PTHR32060">
    <property type="entry name" value="TAIL-SPECIFIC PROTEASE"/>
    <property type="match status" value="1"/>
</dbReference>